<evidence type="ECO:0000256" key="1">
    <source>
        <dbReference type="SAM" id="SignalP"/>
    </source>
</evidence>
<accession>A0A9Q4XJK8</accession>
<feature type="signal peptide" evidence="1">
    <location>
        <begin position="1"/>
        <end position="21"/>
    </location>
</feature>
<dbReference type="GO" id="GO:0043709">
    <property type="term" value="P:cell adhesion involved in single-species biofilm formation"/>
    <property type="evidence" value="ECO:0007669"/>
    <property type="project" value="TreeGrafter"/>
</dbReference>
<protein>
    <submittedName>
        <fullName evidence="3">Type 1 fimbrial protein</fullName>
    </submittedName>
</protein>
<keyword evidence="1" id="KW-0732">Signal</keyword>
<dbReference type="SUPFAM" id="SSF49401">
    <property type="entry name" value="Bacterial adhesins"/>
    <property type="match status" value="1"/>
</dbReference>
<dbReference type="Pfam" id="PF00419">
    <property type="entry name" value="Fimbrial"/>
    <property type="match status" value="1"/>
</dbReference>
<dbReference type="InterPro" id="IPR000259">
    <property type="entry name" value="Adhesion_dom_fimbrial"/>
</dbReference>
<sequence>MKTILLPGTLLMLALSGSVYAEEDNVHFSGALVAEPCTLPEADTDIQLDFGSVVEKYLYKYQRTKSQPFSIHLTECNPTILSSVSVTFQGTADIELINMLALDASSSAKGVAIGLELADGTPLEINKASPFTALTNGSNTLTFNAFVQAQPTILANKTLVAGDFTAISSFVLAYQ</sequence>
<dbReference type="Proteomes" id="UP000778262">
    <property type="component" value="Unassembled WGS sequence"/>
</dbReference>
<reference evidence="3" key="1">
    <citation type="submission" date="2018-11" db="EMBL/GenBank/DDBJ databases">
        <title>Genomics analysis of Putative Virulence Factors on Adhesion and Cytotoxicity for Cronobacter spp.</title>
        <authorList>
            <person name="Cui J."/>
        </authorList>
    </citation>
    <scope>NUCLEOTIDE SEQUENCE</scope>
    <source>
        <strain evidence="3">SD69</strain>
    </source>
</reference>
<feature type="chain" id="PRO_5040320329" evidence="1">
    <location>
        <begin position="22"/>
        <end position="175"/>
    </location>
</feature>
<dbReference type="RefSeq" id="WP_161590630.1">
    <property type="nucleotide sequence ID" value="NZ_RPBY01000002.1"/>
</dbReference>
<dbReference type="GO" id="GO:0009289">
    <property type="term" value="C:pilus"/>
    <property type="evidence" value="ECO:0007669"/>
    <property type="project" value="InterPro"/>
</dbReference>
<dbReference type="InterPro" id="IPR008966">
    <property type="entry name" value="Adhesion_dom_sf"/>
</dbReference>
<gene>
    <name evidence="3" type="ORF">EHJ13_06890</name>
</gene>
<dbReference type="InterPro" id="IPR036937">
    <property type="entry name" value="Adhesion_dom_fimbrial_sf"/>
</dbReference>
<evidence type="ECO:0000313" key="3">
    <source>
        <dbReference type="EMBL" id="NCH87173.1"/>
    </source>
</evidence>
<name>A0A9Q4XJK8_9ENTR</name>
<dbReference type="InterPro" id="IPR050263">
    <property type="entry name" value="Bact_Fimbrial_Adh_Pro"/>
</dbReference>
<dbReference type="AlphaFoldDB" id="A0A9Q4XJK8"/>
<feature type="domain" description="Fimbrial-type adhesion" evidence="2">
    <location>
        <begin position="27"/>
        <end position="175"/>
    </location>
</feature>
<dbReference type="Gene3D" id="2.60.40.1090">
    <property type="entry name" value="Fimbrial-type adhesion domain"/>
    <property type="match status" value="1"/>
</dbReference>
<evidence type="ECO:0000259" key="2">
    <source>
        <dbReference type="Pfam" id="PF00419"/>
    </source>
</evidence>
<evidence type="ECO:0000313" key="4">
    <source>
        <dbReference type="Proteomes" id="UP000778262"/>
    </source>
</evidence>
<comment type="caution">
    <text evidence="3">The sequence shown here is derived from an EMBL/GenBank/DDBJ whole genome shotgun (WGS) entry which is preliminary data.</text>
</comment>
<dbReference type="PANTHER" id="PTHR33420:SF26">
    <property type="entry name" value="FIMBRIAL SUBUNIT"/>
    <property type="match status" value="1"/>
</dbReference>
<proteinExistence type="predicted"/>
<organism evidence="3 4">
    <name type="scientific">Cronobacter dublinensis</name>
    <dbReference type="NCBI Taxonomy" id="413497"/>
    <lineage>
        <taxon>Bacteria</taxon>
        <taxon>Pseudomonadati</taxon>
        <taxon>Pseudomonadota</taxon>
        <taxon>Gammaproteobacteria</taxon>
        <taxon>Enterobacterales</taxon>
        <taxon>Enterobacteriaceae</taxon>
        <taxon>Cronobacter</taxon>
    </lineage>
</organism>
<dbReference type="PANTHER" id="PTHR33420">
    <property type="entry name" value="FIMBRIAL SUBUNIT ELFA-RELATED"/>
    <property type="match status" value="1"/>
</dbReference>
<dbReference type="EMBL" id="RPBY01000002">
    <property type="protein sequence ID" value="NCH87173.1"/>
    <property type="molecule type" value="Genomic_DNA"/>
</dbReference>